<sequence>QTTDYSNTKDGQSVDIVGQGSFGMVAKCRNTETNNSVAVKVIRGTEDFVDSAISEIAALKRLRCLDSDTCNIVQWNGFFFDKENICIAFELLDQSLRYYLQEEKSWALSHLHSIGVVHMDLKPDNIMIVDRHQHPLKVKLIDFGLAHPVSALKQGDSMGTLWYFAPEMLLGVPFDESIDMWALGLIMAELAMGCTLYPGEVEYDVLRFIVETQGQPPDDVLDRGMYTEAYFYAQEDNIEHRNDQKLFISLIKSMLTLDVSDRIKAREVLEHQFFAPSHRQDQGRDPNPHQAATSRQEYKDPNVRPPIPPRAAMSWEEPRDFSVPFPTPPVNATSWKELVETNIQPEGSMVATVISTAATQKHLLLFLCGVVCSPRVCVGFPRVLRFPPTAP</sequence>
<evidence type="ECO:0000256" key="8">
    <source>
        <dbReference type="SAM" id="MobiDB-lite"/>
    </source>
</evidence>
<reference evidence="10" key="1">
    <citation type="submission" date="2023-09" db="UniProtKB">
        <authorList>
            <consortium name="Ensembl"/>
        </authorList>
    </citation>
    <scope>IDENTIFICATION</scope>
</reference>
<evidence type="ECO:0000313" key="10">
    <source>
        <dbReference type="Ensembl" id="ENSSPAP00000018701.1"/>
    </source>
</evidence>
<feature type="domain" description="Protein kinase" evidence="9">
    <location>
        <begin position="11"/>
        <end position="274"/>
    </location>
</feature>
<dbReference type="PANTHER" id="PTHR24058:SF53">
    <property type="entry name" value="HOMEODOMAIN-INTERACTING PROTEIN KINASE 2"/>
    <property type="match status" value="1"/>
</dbReference>
<keyword evidence="1 7" id="KW-0723">Serine/threonine-protein kinase</keyword>
<dbReference type="PROSITE" id="PS50011">
    <property type="entry name" value="PROTEIN_KINASE_DOM"/>
    <property type="match status" value="1"/>
</dbReference>
<evidence type="ECO:0000256" key="2">
    <source>
        <dbReference type="ARBA" id="ARBA00022679"/>
    </source>
</evidence>
<proteinExistence type="inferred from homology"/>
<dbReference type="InterPro" id="IPR050494">
    <property type="entry name" value="Ser_Thr_dual-spec_kinase"/>
</dbReference>
<dbReference type="SUPFAM" id="SSF56112">
    <property type="entry name" value="Protein kinase-like (PK-like)"/>
    <property type="match status" value="1"/>
</dbReference>
<evidence type="ECO:0000256" key="1">
    <source>
        <dbReference type="ARBA" id="ARBA00022527"/>
    </source>
</evidence>
<dbReference type="GO" id="GO:0004674">
    <property type="term" value="F:protein serine/threonine kinase activity"/>
    <property type="evidence" value="ECO:0007669"/>
    <property type="project" value="UniProtKB-KW"/>
</dbReference>
<dbReference type="InterPro" id="IPR011009">
    <property type="entry name" value="Kinase-like_dom_sf"/>
</dbReference>
<keyword evidence="2" id="KW-0808">Transferase</keyword>
<keyword evidence="3 6" id="KW-0547">Nucleotide-binding</keyword>
<dbReference type="InterPro" id="IPR000719">
    <property type="entry name" value="Prot_kinase_dom"/>
</dbReference>
<feature type="compositionally biased region" description="Basic and acidic residues" evidence="8">
    <location>
        <begin position="278"/>
        <end position="287"/>
    </location>
</feature>
<protein>
    <recommendedName>
        <fullName evidence="9">Protein kinase domain-containing protein</fullName>
    </recommendedName>
</protein>
<evidence type="ECO:0000256" key="7">
    <source>
        <dbReference type="RuleBase" id="RU000304"/>
    </source>
</evidence>
<comment type="similarity">
    <text evidence="7">Belongs to the protein kinase superfamily.</text>
</comment>
<dbReference type="PANTHER" id="PTHR24058">
    <property type="entry name" value="DUAL SPECIFICITY PROTEIN KINASE"/>
    <property type="match status" value="1"/>
</dbReference>
<evidence type="ECO:0000256" key="5">
    <source>
        <dbReference type="ARBA" id="ARBA00022840"/>
    </source>
</evidence>
<dbReference type="SMART" id="SM00220">
    <property type="entry name" value="S_TKc"/>
    <property type="match status" value="1"/>
</dbReference>
<accession>A0A3B5AE90</accession>
<dbReference type="GeneTree" id="ENSGT00940000155356"/>
<organism evidence="10">
    <name type="scientific">Stegastes partitus</name>
    <name type="common">bicolor damselfish</name>
    <dbReference type="NCBI Taxonomy" id="144197"/>
    <lineage>
        <taxon>Eukaryota</taxon>
        <taxon>Metazoa</taxon>
        <taxon>Chordata</taxon>
        <taxon>Craniata</taxon>
        <taxon>Vertebrata</taxon>
        <taxon>Euteleostomi</taxon>
        <taxon>Actinopterygii</taxon>
        <taxon>Neopterygii</taxon>
        <taxon>Teleostei</taxon>
        <taxon>Neoteleostei</taxon>
        <taxon>Acanthomorphata</taxon>
        <taxon>Ovalentaria</taxon>
        <taxon>Pomacentridae</taxon>
        <taxon>Stegastes</taxon>
    </lineage>
</organism>
<dbReference type="Ensembl" id="ENSSPAT00000018983.1">
    <property type="protein sequence ID" value="ENSSPAP00000018701.1"/>
    <property type="gene ID" value="ENSSPAG00000013582.1"/>
</dbReference>
<evidence type="ECO:0000256" key="4">
    <source>
        <dbReference type="ARBA" id="ARBA00022777"/>
    </source>
</evidence>
<name>A0A3B5AE90_9TELE</name>
<keyword evidence="5 6" id="KW-0067">ATP-binding</keyword>
<dbReference type="AlphaFoldDB" id="A0A3B5AE90"/>
<evidence type="ECO:0000256" key="3">
    <source>
        <dbReference type="ARBA" id="ARBA00022741"/>
    </source>
</evidence>
<evidence type="ECO:0000259" key="9">
    <source>
        <dbReference type="PROSITE" id="PS50011"/>
    </source>
</evidence>
<dbReference type="Pfam" id="PF00069">
    <property type="entry name" value="Pkinase"/>
    <property type="match status" value="1"/>
</dbReference>
<dbReference type="PROSITE" id="PS00108">
    <property type="entry name" value="PROTEIN_KINASE_ST"/>
    <property type="match status" value="1"/>
</dbReference>
<feature type="binding site" evidence="6">
    <location>
        <position position="40"/>
    </location>
    <ligand>
        <name>ATP</name>
        <dbReference type="ChEBI" id="CHEBI:30616"/>
    </ligand>
</feature>
<dbReference type="InterPro" id="IPR017441">
    <property type="entry name" value="Protein_kinase_ATP_BS"/>
</dbReference>
<dbReference type="GO" id="GO:0005524">
    <property type="term" value="F:ATP binding"/>
    <property type="evidence" value="ECO:0007669"/>
    <property type="project" value="UniProtKB-UniRule"/>
</dbReference>
<evidence type="ECO:0000256" key="6">
    <source>
        <dbReference type="PROSITE-ProRule" id="PRU10141"/>
    </source>
</evidence>
<keyword evidence="4" id="KW-0418">Kinase</keyword>
<dbReference type="Gene3D" id="1.10.510.10">
    <property type="entry name" value="Transferase(Phosphotransferase) domain 1"/>
    <property type="match status" value="1"/>
</dbReference>
<feature type="region of interest" description="Disordered" evidence="8">
    <location>
        <begin position="274"/>
        <end position="312"/>
    </location>
</feature>
<dbReference type="InterPro" id="IPR008271">
    <property type="entry name" value="Ser/Thr_kinase_AS"/>
</dbReference>
<dbReference type="PROSITE" id="PS00107">
    <property type="entry name" value="PROTEIN_KINASE_ATP"/>
    <property type="match status" value="1"/>
</dbReference>
<dbReference type="Gene3D" id="3.30.200.20">
    <property type="entry name" value="Phosphorylase Kinase, domain 1"/>
    <property type="match status" value="1"/>
</dbReference>